<evidence type="ECO:0000256" key="4">
    <source>
        <dbReference type="ARBA" id="ARBA00023242"/>
    </source>
</evidence>
<dbReference type="PANTHER" id="PTHR45986">
    <property type="entry name" value="ZINC FINGER MATRIN-TYPE PROTEIN 2"/>
    <property type="match status" value="1"/>
</dbReference>
<name>A0A0L0F806_9EUKA</name>
<dbReference type="SUPFAM" id="SSF57667">
    <property type="entry name" value="beta-beta-alpha zinc fingers"/>
    <property type="match status" value="1"/>
</dbReference>
<dbReference type="Proteomes" id="UP000054560">
    <property type="component" value="Unassembled WGS sequence"/>
</dbReference>
<evidence type="ECO:0000256" key="1">
    <source>
        <dbReference type="ARBA" id="ARBA00022723"/>
    </source>
</evidence>
<dbReference type="InterPro" id="IPR036236">
    <property type="entry name" value="Znf_C2H2_sf"/>
</dbReference>
<dbReference type="GO" id="GO:0005681">
    <property type="term" value="C:spliceosomal complex"/>
    <property type="evidence" value="ECO:0007669"/>
    <property type="project" value="InterPro"/>
</dbReference>
<dbReference type="InterPro" id="IPR040107">
    <property type="entry name" value="Snu23"/>
</dbReference>
<feature type="domain" description="C2H2-type" evidence="6">
    <location>
        <begin position="80"/>
        <end position="103"/>
    </location>
</feature>
<dbReference type="RefSeq" id="XP_014146764.1">
    <property type="nucleotide sequence ID" value="XM_014291289.1"/>
</dbReference>
<dbReference type="Pfam" id="PF12874">
    <property type="entry name" value="zf-met"/>
    <property type="match status" value="1"/>
</dbReference>
<dbReference type="GO" id="GO:0046540">
    <property type="term" value="C:U4/U6 x U5 tri-snRNP complex"/>
    <property type="evidence" value="ECO:0007669"/>
    <property type="project" value="TreeGrafter"/>
</dbReference>
<dbReference type="STRING" id="667725.A0A0L0F806"/>
<reference evidence="7 8" key="1">
    <citation type="submission" date="2011-02" db="EMBL/GenBank/DDBJ databases">
        <title>The Genome Sequence of Sphaeroforma arctica JP610.</title>
        <authorList>
            <consortium name="The Broad Institute Genome Sequencing Platform"/>
            <person name="Russ C."/>
            <person name="Cuomo C."/>
            <person name="Young S.K."/>
            <person name="Zeng Q."/>
            <person name="Gargeya S."/>
            <person name="Alvarado L."/>
            <person name="Berlin A."/>
            <person name="Chapman S.B."/>
            <person name="Chen Z."/>
            <person name="Freedman E."/>
            <person name="Gellesch M."/>
            <person name="Goldberg J."/>
            <person name="Griggs A."/>
            <person name="Gujja S."/>
            <person name="Heilman E."/>
            <person name="Heiman D."/>
            <person name="Howarth C."/>
            <person name="Mehta T."/>
            <person name="Neiman D."/>
            <person name="Pearson M."/>
            <person name="Roberts A."/>
            <person name="Saif S."/>
            <person name="Shea T."/>
            <person name="Shenoy N."/>
            <person name="Sisk P."/>
            <person name="Stolte C."/>
            <person name="Sykes S."/>
            <person name="White J."/>
            <person name="Yandava C."/>
            <person name="Burger G."/>
            <person name="Gray M.W."/>
            <person name="Holland P.W.H."/>
            <person name="King N."/>
            <person name="Lang F.B.F."/>
            <person name="Roger A.J."/>
            <person name="Ruiz-Trillo I."/>
            <person name="Haas B."/>
            <person name="Nusbaum C."/>
            <person name="Birren B."/>
        </authorList>
    </citation>
    <scope>NUCLEOTIDE SEQUENCE [LARGE SCALE GENOMIC DNA]</scope>
    <source>
        <strain evidence="7 8">JP610</strain>
    </source>
</reference>
<proteinExistence type="predicted"/>
<sequence length="103" mass="11843">MSDKGDKKASDTDFRRKWDEDEYKQKARDREDDAENPKQYVKPVERDLLRQRDYTVDLDSNLGKTQVVTADTAAAQSGGYYCDVCDCVLKDSTNFLDHINGKK</sequence>
<dbReference type="PANTHER" id="PTHR45986:SF1">
    <property type="entry name" value="ZINC FINGER MATRIN-TYPE PROTEIN 2"/>
    <property type="match status" value="1"/>
</dbReference>
<feature type="non-terminal residue" evidence="7">
    <location>
        <position position="103"/>
    </location>
</feature>
<keyword evidence="3" id="KW-0862">Zinc</keyword>
<feature type="compositionally biased region" description="Basic and acidic residues" evidence="5">
    <location>
        <begin position="1"/>
        <end position="31"/>
    </location>
</feature>
<evidence type="ECO:0000313" key="7">
    <source>
        <dbReference type="EMBL" id="KNC72862.1"/>
    </source>
</evidence>
<keyword evidence="4" id="KW-0539">Nucleus</keyword>
<keyword evidence="2" id="KW-0863">Zinc-finger</keyword>
<dbReference type="eggNOG" id="KOG4727">
    <property type="taxonomic scope" value="Eukaryota"/>
</dbReference>
<accession>A0A0L0F806</accession>
<dbReference type="EMBL" id="KQ246403">
    <property type="protein sequence ID" value="KNC72862.1"/>
    <property type="molecule type" value="Genomic_DNA"/>
</dbReference>
<feature type="region of interest" description="Disordered" evidence="5">
    <location>
        <begin position="1"/>
        <end position="46"/>
    </location>
</feature>
<dbReference type="InterPro" id="IPR013087">
    <property type="entry name" value="Znf_C2H2_type"/>
</dbReference>
<dbReference type="GO" id="GO:0008270">
    <property type="term" value="F:zinc ion binding"/>
    <property type="evidence" value="ECO:0007669"/>
    <property type="project" value="UniProtKB-KW"/>
</dbReference>
<dbReference type="AlphaFoldDB" id="A0A0L0F806"/>
<evidence type="ECO:0000256" key="2">
    <source>
        <dbReference type="ARBA" id="ARBA00022771"/>
    </source>
</evidence>
<evidence type="ECO:0000259" key="6">
    <source>
        <dbReference type="Pfam" id="PF12874"/>
    </source>
</evidence>
<evidence type="ECO:0000313" key="8">
    <source>
        <dbReference type="Proteomes" id="UP000054560"/>
    </source>
</evidence>
<dbReference type="GeneID" id="25915082"/>
<gene>
    <name evidence="7" type="ORF">SARC_14578</name>
</gene>
<keyword evidence="8" id="KW-1185">Reference proteome</keyword>
<organism evidence="7 8">
    <name type="scientific">Sphaeroforma arctica JP610</name>
    <dbReference type="NCBI Taxonomy" id="667725"/>
    <lineage>
        <taxon>Eukaryota</taxon>
        <taxon>Ichthyosporea</taxon>
        <taxon>Ichthyophonida</taxon>
        <taxon>Sphaeroforma</taxon>
    </lineage>
</organism>
<dbReference type="GO" id="GO:0000398">
    <property type="term" value="P:mRNA splicing, via spliceosome"/>
    <property type="evidence" value="ECO:0007669"/>
    <property type="project" value="InterPro"/>
</dbReference>
<evidence type="ECO:0000256" key="5">
    <source>
        <dbReference type="SAM" id="MobiDB-lite"/>
    </source>
</evidence>
<evidence type="ECO:0000256" key="3">
    <source>
        <dbReference type="ARBA" id="ARBA00022833"/>
    </source>
</evidence>
<protein>
    <recommendedName>
        <fullName evidence="6">C2H2-type domain-containing protein</fullName>
    </recommendedName>
</protein>
<keyword evidence="1" id="KW-0479">Metal-binding</keyword>
<dbReference type="OrthoDB" id="30343at2759"/>